<evidence type="ECO:0000313" key="2">
    <source>
        <dbReference type="EMBL" id="PZN72638.1"/>
    </source>
</evidence>
<proteinExistence type="predicted"/>
<reference evidence="2 3" key="1">
    <citation type="journal article" date="2018" name="Aquat. Microb. Ecol.">
        <title>Gammaproteobacterial methanotrophs dominate.</title>
        <authorList>
            <person name="Rissanen A.J."/>
            <person name="Saarenheimo J."/>
            <person name="Tiirola M."/>
            <person name="Peura S."/>
            <person name="Aalto S.L."/>
            <person name="Karvinen A."/>
            <person name="Nykanen H."/>
        </authorList>
    </citation>
    <scope>NUCLEOTIDE SEQUENCE [LARGE SCALE GENOMIC DNA]</scope>
    <source>
        <strain evidence="2">AMbin10</strain>
    </source>
</reference>
<dbReference type="InterPro" id="IPR027417">
    <property type="entry name" value="P-loop_NTPase"/>
</dbReference>
<organism evidence="2 3">
    <name type="scientific">Candidatus Methylumidiphilus alinenensis</name>
    <dbReference type="NCBI Taxonomy" id="2202197"/>
    <lineage>
        <taxon>Bacteria</taxon>
        <taxon>Pseudomonadati</taxon>
        <taxon>Pseudomonadota</taxon>
        <taxon>Gammaproteobacteria</taxon>
        <taxon>Methylococcales</taxon>
        <taxon>Candidatus Methylumidiphilus</taxon>
    </lineage>
</organism>
<gene>
    <name evidence="2" type="ORF">DM484_24210</name>
</gene>
<dbReference type="SUPFAM" id="SSF52540">
    <property type="entry name" value="P-loop containing nucleoside triphosphate hydrolases"/>
    <property type="match status" value="1"/>
</dbReference>
<name>A0A2W4QXH9_9GAMM</name>
<dbReference type="AlphaFoldDB" id="A0A2W4QXH9"/>
<sequence length="449" mass="51217">MLLRFTVENLFCFAEETVFSMVATKDEQHPEHAQLLRDGYPHKALSIAALYGANAHGKTKLVKAISFARKLILEGRKPGQSIPVEPFRLDEEKRGQPSRCEFVIFHENVEYTYGFLATTKRIVEEWLFARPSDKEECYFERVTDTEGKTQVSLGIAFQGIKEDKFIEYVARGTRENQLFLTKAMDDNVSVVKPVYEWFSHILTVVSTDTEIQPIALRAIEANFVEFMSCFLRLADTGIDSIITEEENLDYERFFPDTNDAVRNDVENDLAKGMAIGILNSDGLAMAIRPSENGHMLVRLKTLHRDKHGVCVPFDIEEESAGTQRVMQILPILADLKASKGVFIIDELDRKLHPLLSRLFIETYLEMGKGQNCQLIFTTHETSLLNLDLLRRDEIWFVEKDRKGASQVYSLADFDFKPNSDVKLELGYLHGRFGGIPFIGDIRSLGWIDD</sequence>
<dbReference type="EMBL" id="QJPH01000479">
    <property type="protein sequence ID" value="PZN72638.1"/>
    <property type="molecule type" value="Genomic_DNA"/>
</dbReference>
<dbReference type="GO" id="GO:0016887">
    <property type="term" value="F:ATP hydrolysis activity"/>
    <property type="evidence" value="ECO:0007669"/>
    <property type="project" value="InterPro"/>
</dbReference>
<dbReference type="InterPro" id="IPR003959">
    <property type="entry name" value="ATPase_AAA_core"/>
</dbReference>
<evidence type="ECO:0000259" key="1">
    <source>
        <dbReference type="Pfam" id="PF13304"/>
    </source>
</evidence>
<feature type="domain" description="ATPase AAA-type core" evidence="1">
    <location>
        <begin position="47"/>
        <end position="385"/>
    </location>
</feature>
<protein>
    <recommendedName>
        <fullName evidence="1">ATPase AAA-type core domain-containing protein</fullName>
    </recommendedName>
</protein>
<evidence type="ECO:0000313" key="3">
    <source>
        <dbReference type="Proteomes" id="UP000249396"/>
    </source>
</evidence>
<dbReference type="PANTHER" id="PTHR40396:SF1">
    <property type="entry name" value="ATPASE AAA-TYPE CORE DOMAIN-CONTAINING PROTEIN"/>
    <property type="match status" value="1"/>
</dbReference>
<dbReference type="Gene3D" id="3.40.50.300">
    <property type="entry name" value="P-loop containing nucleotide triphosphate hydrolases"/>
    <property type="match status" value="1"/>
</dbReference>
<dbReference type="GO" id="GO:0005524">
    <property type="term" value="F:ATP binding"/>
    <property type="evidence" value="ECO:0007669"/>
    <property type="project" value="InterPro"/>
</dbReference>
<dbReference type="Pfam" id="PF13304">
    <property type="entry name" value="AAA_21"/>
    <property type="match status" value="1"/>
</dbReference>
<dbReference type="PANTHER" id="PTHR40396">
    <property type="entry name" value="ATPASE-LIKE PROTEIN"/>
    <property type="match status" value="1"/>
</dbReference>
<comment type="caution">
    <text evidence="2">The sequence shown here is derived from an EMBL/GenBank/DDBJ whole genome shotgun (WGS) entry which is preliminary data.</text>
</comment>
<dbReference type="Proteomes" id="UP000249396">
    <property type="component" value="Unassembled WGS sequence"/>
</dbReference>
<accession>A0A2W4QXH9</accession>